<dbReference type="Proteomes" id="UP001149813">
    <property type="component" value="Unassembled WGS sequence"/>
</dbReference>
<sequence length="245" mass="27176">MVCVVCHESVLVSKSPLATAAASRISCRPAALGCGHTFHKECIDTWFRTSRNSSCPICHAPHAGPVLSLFIELDDAEQSPSARMPRSARSDVSSNASTRGPGTRRGRNVDDLASDLESLSIEEEGDRYMLDFYGGDISFMHAVHDNHVSTLYEEISELEETMADMLHDHDTEMDAIKESMAALNEQVGTKDRMLANINAKLEDEKARNAQLAGEIERLRVLSDKHRTHISSLQRALNKSRTYSIY</sequence>
<keyword evidence="4" id="KW-0833">Ubl conjugation pathway</keyword>
<evidence type="ECO:0000313" key="11">
    <source>
        <dbReference type="Proteomes" id="UP001149813"/>
    </source>
</evidence>
<dbReference type="GO" id="GO:0031297">
    <property type="term" value="P:replication fork processing"/>
    <property type="evidence" value="ECO:0007669"/>
    <property type="project" value="TreeGrafter"/>
</dbReference>
<evidence type="ECO:0000256" key="1">
    <source>
        <dbReference type="ARBA" id="ARBA00004906"/>
    </source>
</evidence>
<dbReference type="Gene3D" id="3.30.40.10">
    <property type="entry name" value="Zinc/RING finger domain, C3HC4 (zinc finger)"/>
    <property type="match status" value="1"/>
</dbReference>
<dbReference type="GO" id="GO:0008270">
    <property type="term" value="F:zinc ion binding"/>
    <property type="evidence" value="ECO:0007669"/>
    <property type="project" value="UniProtKB-KW"/>
</dbReference>
<accession>A0A9W8CMV2</accession>
<evidence type="ECO:0000256" key="7">
    <source>
        <dbReference type="SAM" id="Coils"/>
    </source>
</evidence>
<feature type="compositionally biased region" description="Polar residues" evidence="8">
    <location>
        <begin position="91"/>
        <end position="100"/>
    </location>
</feature>
<comment type="caution">
    <text evidence="10">The sequence shown here is derived from an EMBL/GenBank/DDBJ whole genome shotgun (WGS) entry which is preliminary data.</text>
</comment>
<reference evidence="10" key="1">
    <citation type="submission" date="2022-07" db="EMBL/GenBank/DDBJ databases">
        <title>Phylogenomic reconstructions and comparative analyses of Kickxellomycotina fungi.</title>
        <authorList>
            <person name="Reynolds N.K."/>
            <person name="Stajich J.E."/>
            <person name="Barry K."/>
            <person name="Grigoriev I.V."/>
            <person name="Crous P."/>
            <person name="Smith M.E."/>
        </authorList>
    </citation>
    <scope>NUCLEOTIDE SEQUENCE</scope>
    <source>
        <strain evidence="10">NBRC 32514</strain>
    </source>
</reference>
<dbReference type="EMBL" id="JANBOJ010000383">
    <property type="protein sequence ID" value="KAJ1719530.1"/>
    <property type="molecule type" value="Genomic_DNA"/>
</dbReference>
<dbReference type="GO" id="GO:0061630">
    <property type="term" value="F:ubiquitin protein ligase activity"/>
    <property type="evidence" value="ECO:0007669"/>
    <property type="project" value="TreeGrafter"/>
</dbReference>
<keyword evidence="7" id="KW-0175">Coiled coil</keyword>
<dbReference type="InterPro" id="IPR013083">
    <property type="entry name" value="Znf_RING/FYVE/PHD"/>
</dbReference>
<dbReference type="InterPro" id="IPR024766">
    <property type="entry name" value="Znf_RING_H2"/>
</dbReference>
<evidence type="ECO:0000313" key="10">
    <source>
        <dbReference type="EMBL" id="KAJ1719530.1"/>
    </source>
</evidence>
<dbReference type="PANTHER" id="PTHR46569">
    <property type="entry name" value="E3 UBIQUITIN-PROTEIN LIGASE TRAIP"/>
    <property type="match status" value="1"/>
</dbReference>
<dbReference type="PROSITE" id="PS50089">
    <property type="entry name" value="ZF_RING_2"/>
    <property type="match status" value="1"/>
</dbReference>
<dbReference type="SMART" id="SM00184">
    <property type="entry name" value="RING"/>
    <property type="match status" value="1"/>
</dbReference>
<evidence type="ECO:0000256" key="6">
    <source>
        <dbReference type="PROSITE-ProRule" id="PRU00175"/>
    </source>
</evidence>
<feature type="region of interest" description="Disordered" evidence="8">
    <location>
        <begin position="78"/>
        <end position="110"/>
    </location>
</feature>
<dbReference type="GO" id="GO:0005634">
    <property type="term" value="C:nucleus"/>
    <property type="evidence" value="ECO:0007669"/>
    <property type="project" value="TreeGrafter"/>
</dbReference>
<evidence type="ECO:0000259" key="9">
    <source>
        <dbReference type="PROSITE" id="PS50089"/>
    </source>
</evidence>
<name>A0A9W8CMV2_9FUNG</name>
<dbReference type="CDD" id="cd16448">
    <property type="entry name" value="RING-H2"/>
    <property type="match status" value="1"/>
</dbReference>
<dbReference type="SUPFAM" id="SSF57850">
    <property type="entry name" value="RING/U-box"/>
    <property type="match status" value="1"/>
</dbReference>
<dbReference type="InterPro" id="IPR001841">
    <property type="entry name" value="Znf_RING"/>
</dbReference>
<dbReference type="OrthoDB" id="8062037at2759"/>
<dbReference type="GO" id="GO:0090734">
    <property type="term" value="C:site of DNA damage"/>
    <property type="evidence" value="ECO:0007669"/>
    <property type="project" value="TreeGrafter"/>
</dbReference>
<feature type="domain" description="RING-type" evidence="9">
    <location>
        <begin position="3"/>
        <end position="59"/>
    </location>
</feature>
<keyword evidence="11" id="KW-1185">Reference proteome</keyword>
<protein>
    <recommendedName>
        <fullName evidence="9">RING-type domain-containing protein</fullName>
    </recommendedName>
</protein>
<keyword evidence="3 6" id="KW-0863">Zinc-finger</keyword>
<evidence type="ECO:0000256" key="3">
    <source>
        <dbReference type="ARBA" id="ARBA00022771"/>
    </source>
</evidence>
<dbReference type="PANTHER" id="PTHR46569:SF1">
    <property type="entry name" value="E3 UBIQUITIN-PROTEIN LIGASE RFWD3-RELATED"/>
    <property type="match status" value="1"/>
</dbReference>
<keyword evidence="5" id="KW-0862">Zinc</keyword>
<organism evidence="10 11">
    <name type="scientific">Coemansia erecta</name>
    <dbReference type="NCBI Taxonomy" id="147472"/>
    <lineage>
        <taxon>Eukaryota</taxon>
        <taxon>Fungi</taxon>
        <taxon>Fungi incertae sedis</taxon>
        <taxon>Zoopagomycota</taxon>
        <taxon>Kickxellomycotina</taxon>
        <taxon>Kickxellomycetes</taxon>
        <taxon>Kickxellales</taxon>
        <taxon>Kickxellaceae</taxon>
        <taxon>Coemansia</taxon>
    </lineage>
</organism>
<feature type="coiled-coil region" evidence="7">
    <location>
        <begin position="148"/>
        <end position="221"/>
    </location>
</feature>
<keyword evidence="2" id="KW-0479">Metal-binding</keyword>
<dbReference type="InterPro" id="IPR011016">
    <property type="entry name" value="Znf_RING-CH"/>
</dbReference>
<evidence type="ECO:0000256" key="4">
    <source>
        <dbReference type="ARBA" id="ARBA00022786"/>
    </source>
</evidence>
<dbReference type="AlphaFoldDB" id="A0A9W8CMV2"/>
<dbReference type="Pfam" id="PF12678">
    <property type="entry name" value="zf-rbx1"/>
    <property type="match status" value="1"/>
</dbReference>
<dbReference type="SMART" id="SM00744">
    <property type="entry name" value="RINGv"/>
    <property type="match status" value="1"/>
</dbReference>
<comment type="pathway">
    <text evidence="1">Protein modification; protein ubiquitination.</text>
</comment>
<evidence type="ECO:0000256" key="2">
    <source>
        <dbReference type="ARBA" id="ARBA00022723"/>
    </source>
</evidence>
<evidence type="ECO:0000256" key="8">
    <source>
        <dbReference type="SAM" id="MobiDB-lite"/>
    </source>
</evidence>
<dbReference type="InterPro" id="IPR052639">
    <property type="entry name" value="TRAIP_ubiq-protein_ligase"/>
</dbReference>
<dbReference type="GO" id="GO:0016567">
    <property type="term" value="P:protein ubiquitination"/>
    <property type="evidence" value="ECO:0007669"/>
    <property type="project" value="TreeGrafter"/>
</dbReference>
<gene>
    <name evidence="10" type="ORF">LPJ53_005722</name>
</gene>
<evidence type="ECO:0000256" key="5">
    <source>
        <dbReference type="ARBA" id="ARBA00022833"/>
    </source>
</evidence>
<proteinExistence type="predicted"/>